<proteinExistence type="inferred from homology"/>
<dbReference type="AlphaFoldDB" id="A0A9D9ESM0"/>
<evidence type="ECO:0000256" key="5">
    <source>
        <dbReference type="ARBA" id="ARBA00023136"/>
    </source>
</evidence>
<evidence type="ECO:0000313" key="10">
    <source>
        <dbReference type="Proteomes" id="UP000823661"/>
    </source>
</evidence>
<feature type="transmembrane region" description="Helical" evidence="7">
    <location>
        <begin position="185"/>
        <end position="207"/>
    </location>
</feature>
<reference evidence="9" key="2">
    <citation type="journal article" date="2021" name="PeerJ">
        <title>Extensive microbial diversity within the chicken gut microbiome revealed by metagenomics and culture.</title>
        <authorList>
            <person name="Gilroy R."/>
            <person name="Ravi A."/>
            <person name="Getino M."/>
            <person name="Pursley I."/>
            <person name="Horton D.L."/>
            <person name="Alikhan N.F."/>
            <person name="Baker D."/>
            <person name="Gharbi K."/>
            <person name="Hall N."/>
            <person name="Watson M."/>
            <person name="Adriaenssens E.M."/>
            <person name="Foster-Nyarko E."/>
            <person name="Jarju S."/>
            <person name="Secka A."/>
            <person name="Antonio M."/>
            <person name="Oren A."/>
            <person name="Chaudhuri R.R."/>
            <person name="La Ragione R."/>
            <person name="Hildebrand F."/>
            <person name="Pallen M.J."/>
        </authorList>
    </citation>
    <scope>NUCLEOTIDE SEQUENCE</scope>
    <source>
        <strain evidence="9">B1-20833</strain>
    </source>
</reference>
<protein>
    <submittedName>
        <fullName evidence="9">Threonine/serine exporter family protein</fullName>
    </submittedName>
</protein>
<feature type="transmembrane region" description="Helical" evidence="7">
    <location>
        <begin position="243"/>
        <end position="268"/>
    </location>
</feature>
<dbReference type="InterPro" id="IPR010619">
    <property type="entry name" value="ThrE-like_N"/>
</dbReference>
<name>A0A9D9ESM0_9BACT</name>
<evidence type="ECO:0000256" key="2">
    <source>
        <dbReference type="ARBA" id="ARBA00022475"/>
    </source>
</evidence>
<comment type="subcellular location">
    <subcellularLocation>
        <location evidence="1">Cell membrane</location>
        <topology evidence="1">Multi-pass membrane protein</topology>
    </subcellularLocation>
</comment>
<organism evidence="9 10">
    <name type="scientific">Candidatus Cryptobacteroides intestinavium</name>
    <dbReference type="NCBI Taxonomy" id="2840766"/>
    <lineage>
        <taxon>Bacteria</taxon>
        <taxon>Pseudomonadati</taxon>
        <taxon>Bacteroidota</taxon>
        <taxon>Bacteroidia</taxon>
        <taxon>Bacteroidales</taxon>
        <taxon>Candidatus Cryptobacteroides</taxon>
    </lineage>
</organism>
<dbReference type="InterPro" id="IPR050539">
    <property type="entry name" value="ThrE_Dicarb/AminoAcid_Exp"/>
</dbReference>
<sequence length="273" mass="29956">MMENSAILQPGSSRDAEAAHLTVKDACVFLSEYASALLGCGATCIRIEKNVQRMAETLGVDYSMTIMPATVQITVWDKDRQHSYSNIQKIRKSGTSFNINTQLSRLSWDLHDGRVGFSEAAGRMERILQTRPENRWLVLVLASVANASFCRLFGGDFISMGIVFIATLVGFRIRQMMLEDKIDIRLAFVCASFVSSVIASAGYVFGLGSTPDIALGTSVLYLVPGVPYLNSMSDLLDGHYISFLSRFLDATVLTVCLSAGLCGGFLAMNLRWF</sequence>
<comment type="caution">
    <text evidence="9">The sequence shown here is derived from an EMBL/GenBank/DDBJ whole genome shotgun (WGS) entry which is preliminary data.</text>
</comment>
<keyword evidence="4 7" id="KW-1133">Transmembrane helix</keyword>
<evidence type="ECO:0000256" key="6">
    <source>
        <dbReference type="ARBA" id="ARBA00034125"/>
    </source>
</evidence>
<evidence type="ECO:0000259" key="8">
    <source>
        <dbReference type="Pfam" id="PF06738"/>
    </source>
</evidence>
<reference evidence="9" key="1">
    <citation type="submission" date="2020-10" db="EMBL/GenBank/DDBJ databases">
        <authorList>
            <person name="Gilroy R."/>
        </authorList>
    </citation>
    <scope>NUCLEOTIDE SEQUENCE</scope>
    <source>
        <strain evidence="9">B1-20833</strain>
    </source>
</reference>
<dbReference type="PANTHER" id="PTHR34390">
    <property type="entry name" value="UPF0442 PROTEIN YJJB-RELATED"/>
    <property type="match status" value="1"/>
</dbReference>
<dbReference type="Proteomes" id="UP000823661">
    <property type="component" value="Unassembled WGS sequence"/>
</dbReference>
<feature type="domain" description="Threonine/serine exporter-like N-terminal" evidence="8">
    <location>
        <begin position="30"/>
        <end position="264"/>
    </location>
</feature>
<dbReference type="EMBL" id="JADIMI010000061">
    <property type="protein sequence ID" value="MBO8452452.1"/>
    <property type="molecule type" value="Genomic_DNA"/>
</dbReference>
<dbReference type="GO" id="GO:0022857">
    <property type="term" value="F:transmembrane transporter activity"/>
    <property type="evidence" value="ECO:0007669"/>
    <property type="project" value="InterPro"/>
</dbReference>
<keyword evidence="2" id="KW-1003">Cell membrane</keyword>
<evidence type="ECO:0000313" key="9">
    <source>
        <dbReference type="EMBL" id="MBO8452452.1"/>
    </source>
</evidence>
<dbReference type="Pfam" id="PF06738">
    <property type="entry name" value="ThrE"/>
    <property type="match status" value="1"/>
</dbReference>
<comment type="similarity">
    <text evidence="6">Belongs to the ThrE exporter (TC 2.A.79) family.</text>
</comment>
<keyword evidence="5 7" id="KW-0472">Membrane</keyword>
<evidence type="ECO:0000256" key="3">
    <source>
        <dbReference type="ARBA" id="ARBA00022692"/>
    </source>
</evidence>
<evidence type="ECO:0000256" key="7">
    <source>
        <dbReference type="SAM" id="Phobius"/>
    </source>
</evidence>
<evidence type="ECO:0000256" key="1">
    <source>
        <dbReference type="ARBA" id="ARBA00004651"/>
    </source>
</evidence>
<dbReference type="GO" id="GO:0005886">
    <property type="term" value="C:plasma membrane"/>
    <property type="evidence" value="ECO:0007669"/>
    <property type="project" value="UniProtKB-SubCell"/>
</dbReference>
<feature type="transmembrane region" description="Helical" evidence="7">
    <location>
        <begin position="152"/>
        <end position="173"/>
    </location>
</feature>
<dbReference type="GO" id="GO:0015744">
    <property type="term" value="P:succinate transport"/>
    <property type="evidence" value="ECO:0007669"/>
    <property type="project" value="TreeGrafter"/>
</dbReference>
<keyword evidence="3 7" id="KW-0812">Transmembrane</keyword>
<accession>A0A9D9ESM0</accession>
<evidence type="ECO:0000256" key="4">
    <source>
        <dbReference type="ARBA" id="ARBA00022989"/>
    </source>
</evidence>
<dbReference type="PANTHER" id="PTHR34390:SF2">
    <property type="entry name" value="SUCCINATE TRANSPORTER SUBUNIT YJJP-RELATED"/>
    <property type="match status" value="1"/>
</dbReference>
<gene>
    <name evidence="9" type="ORF">IAC06_06175</name>
</gene>